<dbReference type="PROSITE" id="PS00086">
    <property type="entry name" value="CYTOCHROME_P450"/>
    <property type="match status" value="1"/>
</dbReference>
<dbReference type="CDD" id="cd11029">
    <property type="entry name" value="CYP107-like"/>
    <property type="match status" value="1"/>
</dbReference>
<keyword evidence="3 7" id="KW-0479">Metal-binding</keyword>
<dbReference type="InterPro" id="IPR002397">
    <property type="entry name" value="Cyt_P450_B"/>
</dbReference>
<reference evidence="8" key="1">
    <citation type="journal article" date="1994" name="Appl. Environ. Microbiol.">
        <title>Cloning of the macrolide antibiotic biosynthesis gene acyA, which encodes 3-O-acyltransferase, from Streptomyces thermotolerans and its use for direct fermentative production of a hybrid macrolide antibiotic.</title>
        <authorList>
            <person name="Arisawa A."/>
            <person name="Kawamura N."/>
            <person name="Takeda K."/>
            <person name="Tsunekawa H."/>
            <person name="Okamura K."/>
            <person name="Okamoto R."/>
        </authorList>
    </citation>
    <scope>NUCLEOTIDE SEQUENCE</scope>
    <source>
        <strain evidence="8">TH475</strain>
    </source>
</reference>
<evidence type="ECO:0000256" key="4">
    <source>
        <dbReference type="ARBA" id="ARBA00023002"/>
    </source>
</evidence>
<accession>Q60005</accession>
<keyword evidence="6 7" id="KW-0503">Monooxygenase</keyword>
<dbReference type="InterPro" id="IPR036396">
    <property type="entry name" value="Cyt_P450_sf"/>
</dbReference>
<evidence type="ECO:0000313" key="8">
    <source>
        <dbReference type="EMBL" id="BAA06420.1"/>
    </source>
</evidence>
<sequence>MTALNLMDPEVLRDPFGAYAEIRAQAPLVRASYPWGAVQWLATRYSDVKAVLTDPRLVNNPANVPEMHLPHPYEQALGDGGIPDEYVRYLAGSILSQDGPGHLRLRRLSSRAFTVRRVNALRPRVTELAHRLLASLPDRAQDGVIDVLEDFSYPLSIDVICEIVGIPEEAREQWHTWGSAFYTMDPAVIGPAVRGMADHLHLLIEQRRATPTGDLLTGLVQAEDEQGEPLTDEEIATLVLTFVTAGNETTAHLIGNGVAALLTHSDQLALLRSDRRLLSQAVDELMRWCTPVQVTQPRYATEDLDVGGVTVRKGEQVVAVIGAAGHDPDRFPDPERFDITRNHRAPHEAHVGFGFGPHYCLGAALAHQETAIALDTLFDRFPSLALAVPPSALERQPFPGAWRLKSLPVRL</sequence>
<dbReference type="GO" id="GO:0004497">
    <property type="term" value="F:monooxygenase activity"/>
    <property type="evidence" value="ECO:0007669"/>
    <property type="project" value="UniProtKB-KW"/>
</dbReference>
<protein>
    <submittedName>
        <fullName evidence="8">Putative cytochrome P-450 protein</fullName>
    </submittedName>
</protein>
<reference evidence="8" key="2">
    <citation type="journal article" date="1995" name="Biosci. Biotechnol. Biochem.">
        <title>Nucleotide sequence analysis of the carbomycin biosynthetic genes including the 3-O-acyltransferase gene from Streptomyces thermotolerans.</title>
        <authorList>
            <person name="Arisawa A."/>
            <person name="Tsunekawa H."/>
            <person name="Okamura K."/>
            <person name="Okamoto R."/>
        </authorList>
    </citation>
    <scope>NUCLEOTIDE SEQUENCE</scope>
    <source>
        <strain evidence="8">TH475</strain>
    </source>
</reference>
<dbReference type="Gene3D" id="1.10.630.10">
    <property type="entry name" value="Cytochrome P450"/>
    <property type="match status" value="1"/>
</dbReference>
<dbReference type="Pfam" id="PF00067">
    <property type="entry name" value="p450"/>
    <property type="match status" value="1"/>
</dbReference>
<dbReference type="GO" id="GO:0020037">
    <property type="term" value="F:heme binding"/>
    <property type="evidence" value="ECO:0007669"/>
    <property type="project" value="InterPro"/>
</dbReference>
<evidence type="ECO:0000256" key="3">
    <source>
        <dbReference type="ARBA" id="ARBA00022723"/>
    </source>
</evidence>
<evidence type="ECO:0000256" key="6">
    <source>
        <dbReference type="ARBA" id="ARBA00023033"/>
    </source>
</evidence>
<dbReference type="InterPro" id="IPR001128">
    <property type="entry name" value="Cyt_P450"/>
</dbReference>
<dbReference type="PANTHER" id="PTHR46696">
    <property type="entry name" value="P450, PUTATIVE (EUROFUNG)-RELATED"/>
    <property type="match status" value="1"/>
</dbReference>
<dbReference type="InterPro" id="IPR017972">
    <property type="entry name" value="Cyt_P450_CS"/>
</dbReference>
<proteinExistence type="inferred from homology"/>
<evidence type="ECO:0000256" key="5">
    <source>
        <dbReference type="ARBA" id="ARBA00023004"/>
    </source>
</evidence>
<dbReference type="PRINTS" id="PR00359">
    <property type="entry name" value="BP450"/>
</dbReference>
<evidence type="ECO:0000256" key="1">
    <source>
        <dbReference type="ARBA" id="ARBA00010617"/>
    </source>
</evidence>
<dbReference type="EMBL" id="D30759">
    <property type="protein sequence ID" value="BAA06420.1"/>
    <property type="molecule type" value="Genomic_DNA"/>
</dbReference>
<evidence type="ECO:0000256" key="2">
    <source>
        <dbReference type="ARBA" id="ARBA00022617"/>
    </source>
</evidence>
<dbReference type="FunFam" id="1.10.630.10:FF:000018">
    <property type="entry name" value="Cytochrome P450 monooxygenase"/>
    <property type="match status" value="1"/>
</dbReference>
<keyword evidence="5 7" id="KW-0408">Iron</keyword>
<dbReference type="PANTHER" id="PTHR46696:SF1">
    <property type="entry name" value="CYTOCHROME P450 YJIB-RELATED"/>
    <property type="match status" value="1"/>
</dbReference>
<dbReference type="GO" id="GO:0005506">
    <property type="term" value="F:iron ion binding"/>
    <property type="evidence" value="ECO:0007669"/>
    <property type="project" value="InterPro"/>
</dbReference>
<name>Q60005_STRTH</name>
<evidence type="ECO:0000256" key="7">
    <source>
        <dbReference type="RuleBase" id="RU000461"/>
    </source>
</evidence>
<organism evidence="8">
    <name type="scientific">Streptomyces thermotolerans</name>
    <dbReference type="NCBI Taxonomy" id="80858"/>
    <lineage>
        <taxon>Bacteria</taxon>
        <taxon>Bacillati</taxon>
        <taxon>Actinomycetota</taxon>
        <taxon>Actinomycetes</taxon>
        <taxon>Kitasatosporales</taxon>
        <taxon>Streptomycetaceae</taxon>
        <taxon>Streptomyces</taxon>
    </lineage>
</organism>
<dbReference type="AlphaFoldDB" id="Q60005"/>
<dbReference type="SMR" id="Q60005"/>
<dbReference type="GO" id="GO:0016705">
    <property type="term" value="F:oxidoreductase activity, acting on paired donors, with incorporation or reduction of molecular oxygen"/>
    <property type="evidence" value="ECO:0007669"/>
    <property type="project" value="InterPro"/>
</dbReference>
<comment type="similarity">
    <text evidence="1 7">Belongs to the cytochrome P450 family.</text>
</comment>
<dbReference type="SUPFAM" id="SSF48264">
    <property type="entry name" value="Cytochrome P450"/>
    <property type="match status" value="1"/>
</dbReference>
<keyword evidence="4 7" id="KW-0560">Oxidoreductase</keyword>
<keyword evidence="2 7" id="KW-0349">Heme</keyword>